<dbReference type="EMBL" id="VULQ01000001">
    <property type="protein sequence ID" value="MSS76881.1"/>
    <property type="molecule type" value="Genomic_DNA"/>
</dbReference>
<dbReference type="RefSeq" id="WP_154538738.1">
    <property type="nucleotide sequence ID" value="NZ_JAXDSU010000003.1"/>
</dbReference>
<organism evidence="2 3">
    <name type="scientific">Anaerococcus porci</name>
    <dbReference type="NCBI Taxonomy" id="2652269"/>
    <lineage>
        <taxon>Bacteria</taxon>
        <taxon>Bacillati</taxon>
        <taxon>Bacillota</taxon>
        <taxon>Tissierellia</taxon>
        <taxon>Tissierellales</taxon>
        <taxon>Peptoniphilaceae</taxon>
        <taxon>Anaerococcus</taxon>
    </lineage>
</organism>
<proteinExistence type="predicted"/>
<sequence length="137" mass="15338">MEIISKKGIVVENNNGNVKVMIQRDSGCGSCSTCGGCEVKPSYYTTFTNDDLNPGDFVFLDSDVKTVNKVSYLTYLFPVSMMTIGAILANTVFSNKGFDENLLTLLFIVGFLLISLIILRVYDKRYKNKNLIKIRKI</sequence>
<protein>
    <submittedName>
        <fullName evidence="2">SoxR reducing system RseC family protein</fullName>
    </submittedName>
</protein>
<dbReference type="InterPro" id="IPR007359">
    <property type="entry name" value="SigmaE_reg_RseC_MucC"/>
</dbReference>
<feature type="transmembrane region" description="Helical" evidence="1">
    <location>
        <begin position="72"/>
        <end position="90"/>
    </location>
</feature>
<feature type="transmembrane region" description="Helical" evidence="1">
    <location>
        <begin position="102"/>
        <end position="122"/>
    </location>
</feature>
<keyword evidence="1" id="KW-1133">Transmembrane helix</keyword>
<comment type="caution">
    <text evidence="2">The sequence shown here is derived from an EMBL/GenBank/DDBJ whole genome shotgun (WGS) entry which is preliminary data.</text>
</comment>
<name>A0A6N7VDD5_9FIRM</name>
<reference evidence="2 3" key="1">
    <citation type="submission" date="2019-08" db="EMBL/GenBank/DDBJ databases">
        <title>In-depth cultivation of the pig gut microbiome towards novel bacterial diversity and tailored functional studies.</title>
        <authorList>
            <person name="Wylensek D."/>
            <person name="Hitch T.C.A."/>
            <person name="Clavel T."/>
        </authorList>
    </citation>
    <scope>NUCLEOTIDE SEQUENCE [LARGE SCALE GENOMIC DNA]</scope>
    <source>
        <strain evidence="2 3">WCA-380-WT-2B</strain>
    </source>
</reference>
<keyword evidence="1" id="KW-0812">Transmembrane</keyword>
<dbReference type="PANTHER" id="PTHR35867">
    <property type="entry name" value="PROTEIN RSEC"/>
    <property type="match status" value="1"/>
</dbReference>
<accession>A0A6N7VDD5</accession>
<keyword evidence="3" id="KW-1185">Reference proteome</keyword>
<dbReference type="Pfam" id="PF04246">
    <property type="entry name" value="RseC_MucC"/>
    <property type="match status" value="1"/>
</dbReference>
<evidence type="ECO:0000313" key="2">
    <source>
        <dbReference type="EMBL" id="MSS76881.1"/>
    </source>
</evidence>
<dbReference type="AlphaFoldDB" id="A0A6N7VDD5"/>
<gene>
    <name evidence="2" type="ORF">FYJ26_00260</name>
</gene>
<evidence type="ECO:0000313" key="3">
    <source>
        <dbReference type="Proteomes" id="UP000441925"/>
    </source>
</evidence>
<dbReference type="Proteomes" id="UP000441925">
    <property type="component" value="Unassembled WGS sequence"/>
</dbReference>
<dbReference type="PANTHER" id="PTHR35867:SF1">
    <property type="entry name" value="PROTEIN RSEC"/>
    <property type="match status" value="1"/>
</dbReference>
<keyword evidence="1" id="KW-0472">Membrane</keyword>
<evidence type="ECO:0000256" key="1">
    <source>
        <dbReference type="SAM" id="Phobius"/>
    </source>
</evidence>